<evidence type="ECO:0000313" key="3">
    <source>
        <dbReference type="Proteomes" id="UP000198697"/>
    </source>
</evidence>
<dbReference type="AlphaFoldDB" id="A0A1H9ZRL4"/>
<name>A0A1H9ZRL4_9BACT</name>
<feature type="transmembrane region" description="Helical" evidence="1">
    <location>
        <begin position="6"/>
        <end position="27"/>
    </location>
</feature>
<keyword evidence="1" id="KW-0472">Membrane</keyword>
<dbReference type="OrthoDB" id="709544at2"/>
<feature type="transmembrane region" description="Helical" evidence="1">
    <location>
        <begin position="39"/>
        <end position="57"/>
    </location>
</feature>
<gene>
    <name evidence="2" type="ORF">SAMN04487998_0433</name>
</gene>
<reference evidence="3" key="1">
    <citation type="submission" date="2016-10" db="EMBL/GenBank/DDBJ databases">
        <authorList>
            <person name="Varghese N."/>
            <person name="Submissions S."/>
        </authorList>
    </citation>
    <scope>NUCLEOTIDE SEQUENCE [LARGE SCALE GENOMIC DNA]</scope>
    <source>
        <strain evidence="3">DSM 15310</strain>
    </source>
</reference>
<keyword evidence="3" id="KW-1185">Reference proteome</keyword>
<organism evidence="2 3">
    <name type="scientific">Hymenobacter actinosclerus</name>
    <dbReference type="NCBI Taxonomy" id="82805"/>
    <lineage>
        <taxon>Bacteria</taxon>
        <taxon>Pseudomonadati</taxon>
        <taxon>Bacteroidota</taxon>
        <taxon>Cytophagia</taxon>
        <taxon>Cytophagales</taxon>
        <taxon>Hymenobacteraceae</taxon>
        <taxon>Hymenobacter</taxon>
    </lineage>
</organism>
<protein>
    <submittedName>
        <fullName evidence="2">Uncharacterized protein</fullName>
    </submittedName>
</protein>
<keyword evidence="1" id="KW-0812">Transmembrane</keyword>
<dbReference type="RefSeq" id="WP_092767812.1">
    <property type="nucleotide sequence ID" value="NZ_FOHS01000001.1"/>
</dbReference>
<sequence length="190" mass="21482">MPDPLFFLLLLVCAGIPIGIGLLLYFVPRRAGHPRAARYLTVGYSVLVGLLVLLVGFEDRLFTKTEASALIQQHGIELTDEFELLNNKSMSGIGDYYHTFSLEISEPDKHRVISQIKRSKDFHADSSSRASLLRGPNRYAGPERVRNYETKDGFIRESFKPSGKPGYAPTFHRISISKARHQLQFEDIDE</sequence>
<dbReference type="Proteomes" id="UP000198697">
    <property type="component" value="Unassembled WGS sequence"/>
</dbReference>
<dbReference type="STRING" id="82805.SAMN04487998_0433"/>
<keyword evidence="1" id="KW-1133">Transmembrane helix</keyword>
<evidence type="ECO:0000313" key="2">
    <source>
        <dbReference type="EMBL" id="SES84008.1"/>
    </source>
</evidence>
<evidence type="ECO:0000256" key="1">
    <source>
        <dbReference type="SAM" id="Phobius"/>
    </source>
</evidence>
<accession>A0A1H9ZRL4</accession>
<dbReference type="EMBL" id="FOHS01000001">
    <property type="protein sequence ID" value="SES84008.1"/>
    <property type="molecule type" value="Genomic_DNA"/>
</dbReference>
<proteinExistence type="predicted"/>